<sequence>MNQLDDLKQIKKIDTKLVLESIELLEDQLRQSWQEIRNFKIPAGLSQVKQIVFSGMGGSALAGDIVRSLFFKNLKIPFSIVNGYHLPGTVNEQTLYLISSYSGDTEEPLATISQAHKRKAKIFAITSGGKLRTLIKSQQVSGYIFQPIFNPSRQPRLGVGYTFGTLLAILAKLKLIPLTENEFNLALKKLKAWQCDFGVSQLVGKNQTKKLALALRERLPVIIASEFLAGNAHVFANQLNENAKTFANYFILPELNHHLLEGLILPKTNRQNFLFILLESELYFKKNQRRFQITKEILARNKIKFFSYQFVGTNSLEQILEGLSLSGYVSFYLAILNQINPASIPYVDFFKAKLKKLS</sequence>
<comment type="similarity">
    <text evidence="1">Belongs to the PGI/PMI family.</text>
</comment>
<organism evidence="4 5">
    <name type="scientific">Candidatus Buchananbacteria bacterium RIFCSPHIGHO2_01_FULL_39_14</name>
    <dbReference type="NCBI Taxonomy" id="1797532"/>
    <lineage>
        <taxon>Bacteria</taxon>
        <taxon>Candidatus Buchananiibacteriota</taxon>
    </lineage>
</organism>
<accession>A0A1G1XX60</accession>
<comment type="caution">
    <text evidence="4">The sequence shown here is derived from an EMBL/GenBank/DDBJ whole genome shotgun (WGS) entry which is preliminary data.</text>
</comment>
<dbReference type="EMBL" id="MHIB01000015">
    <property type="protein sequence ID" value="OGY44524.1"/>
    <property type="molecule type" value="Genomic_DNA"/>
</dbReference>
<evidence type="ECO:0000313" key="4">
    <source>
        <dbReference type="EMBL" id="OGY44524.1"/>
    </source>
</evidence>
<reference evidence="4 5" key="1">
    <citation type="journal article" date="2016" name="Nat. Commun.">
        <title>Thousands of microbial genomes shed light on interconnected biogeochemical processes in an aquifer system.</title>
        <authorList>
            <person name="Anantharaman K."/>
            <person name="Brown C.T."/>
            <person name="Hug L.A."/>
            <person name="Sharon I."/>
            <person name="Castelle C.J."/>
            <person name="Probst A.J."/>
            <person name="Thomas B.C."/>
            <person name="Singh A."/>
            <person name="Wilkins M.J."/>
            <person name="Karaoz U."/>
            <person name="Brodie E.L."/>
            <person name="Williams K.H."/>
            <person name="Hubbard S.S."/>
            <person name="Banfield J.F."/>
        </authorList>
    </citation>
    <scope>NUCLEOTIDE SEQUENCE [LARGE SCALE GENOMIC DNA]</scope>
</reference>
<evidence type="ECO:0000256" key="2">
    <source>
        <dbReference type="ARBA" id="ARBA00023235"/>
    </source>
</evidence>
<name>A0A1G1XX60_9BACT</name>
<dbReference type="GO" id="GO:0097367">
    <property type="term" value="F:carbohydrate derivative binding"/>
    <property type="evidence" value="ECO:0007669"/>
    <property type="project" value="InterPro"/>
</dbReference>
<dbReference type="SUPFAM" id="SSF53697">
    <property type="entry name" value="SIS domain"/>
    <property type="match status" value="1"/>
</dbReference>
<dbReference type="InterPro" id="IPR046348">
    <property type="entry name" value="SIS_dom_sf"/>
</dbReference>
<evidence type="ECO:0000313" key="5">
    <source>
        <dbReference type="Proteomes" id="UP000178930"/>
    </source>
</evidence>
<dbReference type="GO" id="GO:0005975">
    <property type="term" value="P:carbohydrate metabolic process"/>
    <property type="evidence" value="ECO:0007669"/>
    <property type="project" value="InterPro"/>
</dbReference>
<dbReference type="CDD" id="cd05637">
    <property type="entry name" value="SIS_PGI_PMI_2"/>
    <property type="match status" value="1"/>
</dbReference>
<dbReference type="PROSITE" id="PS51464">
    <property type="entry name" value="SIS"/>
    <property type="match status" value="1"/>
</dbReference>
<dbReference type="GO" id="GO:0004476">
    <property type="term" value="F:mannose-6-phosphate isomerase activity"/>
    <property type="evidence" value="ECO:0007669"/>
    <property type="project" value="InterPro"/>
</dbReference>
<proteinExistence type="inferred from homology"/>
<dbReference type="Pfam" id="PF10432">
    <property type="entry name" value="bact-PGI_C"/>
    <property type="match status" value="1"/>
</dbReference>
<keyword evidence="2" id="KW-0413">Isomerase</keyword>
<dbReference type="InterPro" id="IPR019490">
    <property type="entry name" value="Glu6P/Mann6P_isomerase_C"/>
</dbReference>
<feature type="domain" description="SIS" evidence="3">
    <location>
        <begin position="41"/>
        <end position="183"/>
    </location>
</feature>
<dbReference type="Proteomes" id="UP000178930">
    <property type="component" value="Unassembled WGS sequence"/>
</dbReference>
<dbReference type="GO" id="GO:0004347">
    <property type="term" value="F:glucose-6-phosphate isomerase activity"/>
    <property type="evidence" value="ECO:0007669"/>
    <property type="project" value="InterPro"/>
</dbReference>
<dbReference type="GO" id="GO:1901135">
    <property type="term" value="P:carbohydrate derivative metabolic process"/>
    <property type="evidence" value="ECO:0007669"/>
    <property type="project" value="InterPro"/>
</dbReference>
<gene>
    <name evidence="4" type="ORF">A2729_01690</name>
</gene>
<dbReference type="Gene3D" id="3.40.50.10490">
    <property type="entry name" value="Glucose-6-phosphate isomerase like protein, domain 1"/>
    <property type="match status" value="2"/>
</dbReference>
<dbReference type="AlphaFoldDB" id="A0A1G1XX60"/>
<dbReference type="InterPro" id="IPR001347">
    <property type="entry name" value="SIS_dom"/>
</dbReference>
<evidence type="ECO:0000256" key="1">
    <source>
        <dbReference type="ARBA" id="ARBA00010523"/>
    </source>
</evidence>
<dbReference type="STRING" id="1797532.A2729_01690"/>
<dbReference type="Pfam" id="PF01380">
    <property type="entry name" value="SIS"/>
    <property type="match status" value="1"/>
</dbReference>
<evidence type="ECO:0000259" key="3">
    <source>
        <dbReference type="PROSITE" id="PS51464"/>
    </source>
</evidence>
<protein>
    <recommendedName>
        <fullName evidence="3">SIS domain-containing protein</fullName>
    </recommendedName>
</protein>